<organism evidence="1 2">
    <name type="scientific">Oryza sativa subsp. japonica</name>
    <name type="common">Rice</name>
    <dbReference type="NCBI Taxonomy" id="39947"/>
    <lineage>
        <taxon>Eukaryota</taxon>
        <taxon>Viridiplantae</taxon>
        <taxon>Streptophyta</taxon>
        <taxon>Embryophyta</taxon>
        <taxon>Tracheophyta</taxon>
        <taxon>Spermatophyta</taxon>
        <taxon>Magnoliopsida</taxon>
        <taxon>Liliopsida</taxon>
        <taxon>Poales</taxon>
        <taxon>Poaceae</taxon>
        <taxon>BOP clade</taxon>
        <taxon>Oryzoideae</taxon>
        <taxon>Oryzeae</taxon>
        <taxon>Oryzinae</taxon>
        <taxon>Oryza</taxon>
        <taxon>Oryza sativa</taxon>
    </lineage>
</organism>
<reference evidence="1 2" key="2">
    <citation type="journal article" date="2013" name="Plant Cell Physiol.">
        <title>Rice Annotation Project Database (RAP-DB): an integrative and interactive database for rice genomics.</title>
        <authorList>
            <person name="Sakai H."/>
            <person name="Lee S.S."/>
            <person name="Tanaka T."/>
            <person name="Numa H."/>
            <person name="Kim J."/>
            <person name="Kawahara Y."/>
            <person name="Wakimoto H."/>
            <person name="Yang C.C."/>
            <person name="Iwamoto M."/>
            <person name="Abe T."/>
            <person name="Yamada Y."/>
            <person name="Muto A."/>
            <person name="Inokuchi H."/>
            <person name="Ikemura T."/>
            <person name="Matsumoto T."/>
            <person name="Sasaki T."/>
            <person name="Itoh T."/>
        </authorList>
    </citation>
    <scope>NUCLEOTIDE SEQUENCE [LARGE SCALE GENOMIC DNA]</scope>
    <source>
        <strain evidence="2">cv. Nipponbare</strain>
    </source>
</reference>
<dbReference type="EMBL" id="AP014957">
    <property type="protein sequence ID" value="BAS74484.1"/>
    <property type="molecule type" value="Genomic_DNA"/>
</dbReference>
<dbReference type="PaxDb" id="39947-A0A0P0V8J0"/>
<evidence type="ECO:0000313" key="2">
    <source>
        <dbReference type="Proteomes" id="UP000059680"/>
    </source>
</evidence>
<dbReference type="AlphaFoldDB" id="A0A0P0V8J0"/>
<accession>A0A0P0V8J0</accession>
<feature type="non-terminal residue" evidence="1">
    <location>
        <position position="118"/>
    </location>
</feature>
<dbReference type="OMA" id="RHTYLQI"/>
<reference evidence="2" key="1">
    <citation type="journal article" date="2005" name="Nature">
        <title>The map-based sequence of the rice genome.</title>
        <authorList>
            <consortium name="International rice genome sequencing project (IRGSP)"/>
            <person name="Matsumoto T."/>
            <person name="Wu J."/>
            <person name="Kanamori H."/>
            <person name="Katayose Y."/>
            <person name="Fujisawa M."/>
            <person name="Namiki N."/>
            <person name="Mizuno H."/>
            <person name="Yamamoto K."/>
            <person name="Antonio B.A."/>
            <person name="Baba T."/>
            <person name="Sakata K."/>
            <person name="Nagamura Y."/>
            <person name="Aoki H."/>
            <person name="Arikawa K."/>
            <person name="Arita K."/>
            <person name="Bito T."/>
            <person name="Chiden Y."/>
            <person name="Fujitsuka N."/>
            <person name="Fukunaka R."/>
            <person name="Hamada M."/>
            <person name="Harada C."/>
            <person name="Hayashi A."/>
            <person name="Hijishita S."/>
            <person name="Honda M."/>
            <person name="Hosokawa S."/>
            <person name="Ichikawa Y."/>
            <person name="Idonuma A."/>
            <person name="Iijima M."/>
            <person name="Ikeda M."/>
            <person name="Ikeno M."/>
            <person name="Ito K."/>
            <person name="Ito S."/>
            <person name="Ito T."/>
            <person name="Ito Y."/>
            <person name="Ito Y."/>
            <person name="Iwabuchi A."/>
            <person name="Kamiya K."/>
            <person name="Karasawa W."/>
            <person name="Kurita K."/>
            <person name="Katagiri S."/>
            <person name="Kikuta A."/>
            <person name="Kobayashi H."/>
            <person name="Kobayashi N."/>
            <person name="Machita K."/>
            <person name="Maehara T."/>
            <person name="Masukawa M."/>
            <person name="Mizubayashi T."/>
            <person name="Mukai Y."/>
            <person name="Nagasaki H."/>
            <person name="Nagata Y."/>
            <person name="Naito S."/>
            <person name="Nakashima M."/>
            <person name="Nakama Y."/>
            <person name="Nakamichi Y."/>
            <person name="Nakamura M."/>
            <person name="Meguro A."/>
            <person name="Negishi M."/>
            <person name="Ohta I."/>
            <person name="Ohta T."/>
            <person name="Okamoto M."/>
            <person name="Ono N."/>
            <person name="Saji S."/>
            <person name="Sakaguchi M."/>
            <person name="Sakai K."/>
            <person name="Shibata M."/>
            <person name="Shimokawa T."/>
            <person name="Song J."/>
            <person name="Takazaki Y."/>
            <person name="Terasawa K."/>
            <person name="Tsugane M."/>
            <person name="Tsuji K."/>
            <person name="Ueda S."/>
            <person name="Waki K."/>
            <person name="Yamagata H."/>
            <person name="Yamamoto M."/>
            <person name="Yamamoto S."/>
            <person name="Yamane H."/>
            <person name="Yoshiki S."/>
            <person name="Yoshihara R."/>
            <person name="Yukawa K."/>
            <person name="Zhong H."/>
            <person name="Yano M."/>
            <person name="Yuan Q."/>
            <person name="Ouyang S."/>
            <person name="Liu J."/>
            <person name="Jones K.M."/>
            <person name="Gansberger K."/>
            <person name="Moffat K."/>
            <person name="Hill J."/>
            <person name="Bera J."/>
            <person name="Fadrosh D."/>
            <person name="Jin S."/>
            <person name="Johri S."/>
            <person name="Kim M."/>
            <person name="Overton L."/>
            <person name="Reardon M."/>
            <person name="Tsitrin T."/>
            <person name="Vuong H."/>
            <person name="Weaver B."/>
            <person name="Ciecko A."/>
            <person name="Tallon L."/>
            <person name="Jackson J."/>
            <person name="Pai G."/>
            <person name="Aken S.V."/>
            <person name="Utterback T."/>
            <person name="Reidmuller S."/>
            <person name="Feldblyum T."/>
            <person name="Hsiao J."/>
            <person name="Zismann V."/>
            <person name="Iobst S."/>
            <person name="de Vazeille A.R."/>
            <person name="Buell C.R."/>
            <person name="Ying K."/>
            <person name="Li Y."/>
            <person name="Lu T."/>
            <person name="Huang Y."/>
            <person name="Zhao Q."/>
            <person name="Feng Q."/>
            <person name="Zhang L."/>
            <person name="Zhu J."/>
            <person name="Weng Q."/>
            <person name="Mu J."/>
            <person name="Lu Y."/>
            <person name="Fan D."/>
            <person name="Liu Y."/>
            <person name="Guan J."/>
            <person name="Zhang Y."/>
            <person name="Yu S."/>
            <person name="Liu X."/>
            <person name="Zhang Y."/>
            <person name="Hong G."/>
            <person name="Han B."/>
            <person name="Choisne N."/>
            <person name="Demange N."/>
            <person name="Orjeda G."/>
            <person name="Samain S."/>
            <person name="Cattolico L."/>
            <person name="Pelletier E."/>
            <person name="Couloux A."/>
            <person name="Segurens B."/>
            <person name="Wincker P."/>
            <person name="D'Hont A."/>
            <person name="Scarpelli C."/>
            <person name="Weissenbach J."/>
            <person name="Salanoubat M."/>
            <person name="Quetier F."/>
            <person name="Yu Y."/>
            <person name="Kim H.R."/>
            <person name="Rambo T."/>
            <person name="Currie J."/>
            <person name="Collura K."/>
            <person name="Luo M."/>
            <person name="Yang T."/>
            <person name="Ammiraju J.S.S."/>
            <person name="Engler F."/>
            <person name="Soderlund C."/>
            <person name="Wing R.A."/>
            <person name="Palmer L.E."/>
            <person name="de la Bastide M."/>
            <person name="Spiegel L."/>
            <person name="Nascimento L."/>
            <person name="Zutavern T."/>
            <person name="O'Shaughnessy A."/>
            <person name="Dike S."/>
            <person name="Dedhia N."/>
            <person name="Preston R."/>
            <person name="Balija V."/>
            <person name="McCombie W.R."/>
            <person name="Chow T."/>
            <person name="Chen H."/>
            <person name="Chung M."/>
            <person name="Chen C."/>
            <person name="Shaw J."/>
            <person name="Wu H."/>
            <person name="Hsiao K."/>
            <person name="Chao Y."/>
            <person name="Chu M."/>
            <person name="Cheng C."/>
            <person name="Hour A."/>
            <person name="Lee P."/>
            <person name="Lin S."/>
            <person name="Lin Y."/>
            <person name="Liou J."/>
            <person name="Liu S."/>
            <person name="Hsing Y."/>
            <person name="Raghuvanshi S."/>
            <person name="Mohanty A."/>
            <person name="Bharti A.K."/>
            <person name="Gaur A."/>
            <person name="Gupta V."/>
            <person name="Kumar D."/>
            <person name="Ravi V."/>
            <person name="Vij S."/>
            <person name="Kapur A."/>
            <person name="Khurana P."/>
            <person name="Khurana P."/>
            <person name="Khurana J.P."/>
            <person name="Tyagi A.K."/>
            <person name="Gaikwad K."/>
            <person name="Singh A."/>
            <person name="Dalal V."/>
            <person name="Srivastava S."/>
            <person name="Dixit A."/>
            <person name="Pal A.K."/>
            <person name="Ghazi I.A."/>
            <person name="Yadav M."/>
            <person name="Pandit A."/>
            <person name="Bhargava A."/>
            <person name="Sureshbabu K."/>
            <person name="Batra K."/>
            <person name="Sharma T.R."/>
            <person name="Mohapatra T."/>
            <person name="Singh N.K."/>
            <person name="Messing J."/>
            <person name="Nelson A.B."/>
            <person name="Fuks G."/>
            <person name="Kavchok S."/>
            <person name="Keizer G."/>
            <person name="Linton E."/>
            <person name="Llaca V."/>
            <person name="Song R."/>
            <person name="Tanyolac B."/>
            <person name="Young S."/>
            <person name="Ho-Il K."/>
            <person name="Hahn J.H."/>
            <person name="Sangsakoo G."/>
            <person name="Vanavichit A."/>
            <person name="de Mattos Luiz.A.T."/>
            <person name="Zimmer P.D."/>
            <person name="Malone G."/>
            <person name="Dellagostin O."/>
            <person name="de Oliveira A.C."/>
            <person name="Bevan M."/>
            <person name="Bancroft I."/>
            <person name="Minx P."/>
            <person name="Cordum H."/>
            <person name="Wilson R."/>
            <person name="Cheng Z."/>
            <person name="Jin W."/>
            <person name="Jiang J."/>
            <person name="Leong S.A."/>
            <person name="Iwama H."/>
            <person name="Gojobori T."/>
            <person name="Itoh T."/>
            <person name="Niimura Y."/>
            <person name="Fujii Y."/>
            <person name="Habara T."/>
            <person name="Sakai H."/>
            <person name="Sato Y."/>
            <person name="Wilson G."/>
            <person name="Kumar K."/>
            <person name="McCouch S."/>
            <person name="Juretic N."/>
            <person name="Hoen D."/>
            <person name="Wright S."/>
            <person name="Bruskiewich R."/>
            <person name="Bureau T."/>
            <person name="Miyao A."/>
            <person name="Hirochika H."/>
            <person name="Nishikawa T."/>
            <person name="Kadowaki K."/>
            <person name="Sugiura M."/>
            <person name="Burr B."/>
            <person name="Sasaki T."/>
        </authorList>
    </citation>
    <scope>NUCLEOTIDE SEQUENCE [LARGE SCALE GENOMIC DNA]</scope>
    <source>
        <strain evidence="2">cv. Nipponbare</strain>
    </source>
</reference>
<evidence type="ECO:0000313" key="1">
    <source>
        <dbReference type="EMBL" id="BAS74484.1"/>
    </source>
</evidence>
<dbReference type="InParanoid" id="A0A0P0V8J0"/>
<reference evidence="1 2" key="3">
    <citation type="journal article" date="2013" name="Rice">
        <title>Improvement of the Oryza sativa Nipponbare reference genome using next generation sequence and optical map data.</title>
        <authorList>
            <person name="Kawahara Y."/>
            <person name="de la Bastide M."/>
            <person name="Hamilton J.P."/>
            <person name="Kanamori H."/>
            <person name="McCombie W.R."/>
            <person name="Ouyang S."/>
            <person name="Schwartz D.C."/>
            <person name="Tanaka T."/>
            <person name="Wu J."/>
            <person name="Zhou S."/>
            <person name="Childs K.L."/>
            <person name="Davidson R.M."/>
            <person name="Lin H."/>
            <person name="Quesada-Ocampo L."/>
            <person name="Vaillancourt B."/>
            <person name="Sakai H."/>
            <person name="Lee S.S."/>
            <person name="Kim J."/>
            <person name="Numa H."/>
            <person name="Itoh T."/>
            <person name="Buell C.R."/>
            <person name="Matsumoto T."/>
        </authorList>
    </citation>
    <scope>NUCLEOTIDE SEQUENCE [LARGE SCALE GENOMIC DNA]</scope>
    <source>
        <strain evidence="2">cv. Nipponbare</strain>
    </source>
</reference>
<dbReference type="Proteomes" id="UP000059680">
    <property type="component" value="Chromosome 1"/>
</dbReference>
<gene>
    <name evidence="1" type="ordered locus">Os01g0764050</name>
    <name evidence="1" type="ORF">OSNPB_010764050</name>
</gene>
<keyword evidence="2" id="KW-1185">Reference proteome</keyword>
<dbReference type="eggNOG" id="ENOG502R3KG">
    <property type="taxonomic scope" value="Eukaryota"/>
</dbReference>
<protein>
    <submittedName>
        <fullName evidence="1">Os01g0764050 protein</fullName>
    </submittedName>
</protein>
<sequence length="118" mass="12834">MGFSAGVYWLDSTSSHTSTIADSLRSPSFNSSGLFLRHTYLQIARDSNKKKLDRAIREGRWARTFLARWSGALCSPLEKSSGTISYSAPASSSTATHLVTFHDSVDPYSFIGAIALPS</sequence>
<proteinExistence type="predicted"/>
<name>A0A0P0V8J0_ORYSJ</name>